<feature type="region of interest" description="Disordered" evidence="1">
    <location>
        <begin position="1"/>
        <end position="25"/>
    </location>
</feature>
<gene>
    <name evidence="2" type="ORF">CYMTET_3630</name>
</gene>
<protein>
    <submittedName>
        <fullName evidence="2">Uncharacterized protein</fullName>
    </submittedName>
</protein>
<organism evidence="2 3">
    <name type="scientific">Cymbomonas tetramitiformis</name>
    <dbReference type="NCBI Taxonomy" id="36881"/>
    <lineage>
        <taxon>Eukaryota</taxon>
        <taxon>Viridiplantae</taxon>
        <taxon>Chlorophyta</taxon>
        <taxon>Pyramimonadophyceae</taxon>
        <taxon>Pyramimonadales</taxon>
        <taxon>Pyramimonadaceae</taxon>
        <taxon>Cymbomonas</taxon>
    </lineage>
</organism>
<proteinExistence type="predicted"/>
<evidence type="ECO:0000313" key="2">
    <source>
        <dbReference type="EMBL" id="KAK3288912.1"/>
    </source>
</evidence>
<comment type="caution">
    <text evidence="2">The sequence shown here is derived from an EMBL/GenBank/DDBJ whole genome shotgun (WGS) entry which is preliminary data.</text>
</comment>
<name>A0AAE0H2Y7_9CHLO</name>
<dbReference type="EMBL" id="LGRX02000320">
    <property type="protein sequence ID" value="KAK3288912.1"/>
    <property type="molecule type" value="Genomic_DNA"/>
</dbReference>
<dbReference type="AlphaFoldDB" id="A0AAE0H2Y7"/>
<evidence type="ECO:0000313" key="3">
    <source>
        <dbReference type="Proteomes" id="UP001190700"/>
    </source>
</evidence>
<accession>A0AAE0H2Y7</accession>
<keyword evidence="3" id="KW-1185">Reference proteome</keyword>
<dbReference type="Proteomes" id="UP001190700">
    <property type="component" value="Unassembled WGS sequence"/>
</dbReference>
<sequence>MPSFAIGATGPPPPPPLGDGGADGDADSHLYLAVDSVHFNNQCFADTIARGERVQREELAAQHEEIHLQPAWMIDDITTTMAAATSC</sequence>
<reference evidence="2 3" key="1">
    <citation type="journal article" date="2015" name="Genome Biol. Evol.">
        <title>Comparative Genomics of a Bacterivorous Green Alga Reveals Evolutionary Causalities and Consequences of Phago-Mixotrophic Mode of Nutrition.</title>
        <authorList>
            <person name="Burns J.A."/>
            <person name="Paasch A."/>
            <person name="Narechania A."/>
            <person name="Kim E."/>
        </authorList>
    </citation>
    <scope>NUCLEOTIDE SEQUENCE [LARGE SCALE GENOMIC DNA]</scope>
    <source>
        <strain evidence="2 3">PLY_AMNH</strain>
    </source>
</reference>
<evidence type="ECO:0000256" key="1">
    <source>
        <dbReference type="SAM" id="MobiDB-lite"/>
    </source>
</evidence>